<dbReference type="GO" id="GO:0003677">
    <property type="term" value="F:DNA binding"/>
    <property type="evidence" value="ECO:0007669"/>
    <property type="project" value="TreeGrafter"/>
</dbReference>
<sequence>MDILENPSRIFNTDESEFMLCPKGEKVLSMRGEKNVYEVCGNNDKQQITVLVNISADGVVAPTMLVFSGKRMPKGIAKTIPSDWSMAVSDKGWITGETFFEYVANVFYPWLIEKKIQLPVILFLDGHVSHLTYHLSMFCKDKGIHIIAFYPNSTHIQQPLDVAIFGPLKKEWAKEVHDWRMKSQDSLTKYDFAPLLNQVINTRLTKETVKNGFRTTGLFPWDSSAIDYSKCITKEVENEVELVVEPVTTVDRTKDNIRGHEYLESLIEPNVIAEFKENINEVWNGLEQSKHLFEIWQKSALQSNILINDNVSISISPLDEENDINNTPNRAPSTSTAGYFQTNTTATASEEKRREILAKKISPATGGEGVPSPFKRNLLWPKSPQKKKNSTT</sequence>
<protein>
    <submittedName>
        <fullName evidence="3">HTH CENPB-type domain-containing protein</fullName>
    </submittedName>
</protein>
<dbReference type="Gene3D" id="3.30.420.10">
    <property type="entry name" value="Ribonuclease H-like superfamily/Ribonuclease H"/>
    <property type="match status" value="1"/>
</dbReference>
<gene>
    <name evidence="3" type="ORF">FWK35_00036629</name>
</gene>
<dbReference type="EMBL" id="VUJU01015095">
    <property type="protein sequence ID" value="KAF0697109.1"/>
    <property type="molecule type" value="Genomic_DNA"/>
</dbReference>
<dbReference type="OrthoDB" id="6626399at2759"/>
<evidence type="ECO:0000259" key="2">
    <source>
        <dbReference type="Pfam" id="PF03184"/>
    </source>
</evidence>
<feature type="compositionally biased region" description="Polar residues" evidence="1">
    <location>
        <begin position="324"/>
        <end position="348"/>
    </location>
</feature>
<dbReference type="PANTHER" id="PTHR19303">
    <property type="entry name" value="TRANSPOSON"/>
    <property type="match status" value="1"/>
</dbReference>
<accession>A0A6G0VLC7</accession>
<evidence type="ECO:0000313" key="3">
    <source>
        <dbReference type="EMBL" id="KAF0697109.1"/>
    </source>
</evidence>
<dbReference type="InterPro" id="IPR004875">
    <property type="entry name" value="DDE_SF_endonuclease_dom"/>
</dbReference>
<dbReference type="Pfam" id="PF03184">
    <property type="entry name" value="DDE_1"/>
    <property type="match status" value="1"/>
</dbReference>
<evidence type="ECO:0000256" key="1">
    <source>
        <dbReference type="SAM" id="MobiDB-lite"/>
    </source>
</evidence>
<feature type="compositionally biased region" description="Basic and acidic residues" evidence="1">
    <location>
        <begin position="349"/>
        <end position="358"/>
    </location>
</feature>
<dbReference type="InterPro" id="IPR036397">
    <property type="entry name" value="RNaseH_sf"/>
</dbReference>
<dbReference type="InterPro" id="IPR050863">
    <property type="entry name" value="CenT-Element_Derived"/>
</dbReference>
<dbReference type="Proteomes" id="UP000478052">
    <property type="component" value="Unassembled WGS sequence"/>
</dbReference>
<dbReference type="GO" id="GO:0005634">
    <property type="term" value="C:nucleus"/>
    <property type="evidence" value="ECO:0007669"/>
    <property type="project" value="TreeGrafter"/>
</dbReference>
<dbReference type="PANTHER" id="PTHR19303:SF74">
    <property type="entry name" value="POGO TRANSPOSABLE ELEMENT WITH KRAB DOMAIN"/>
    <property type="match status" value="1"/>
</dbReference>
<reference evidence="3 4" key="1">
    <citation type="submission" date="2019-08" db="EMBL/GenBank/DDBJ databases">
        <title>Whole genome of Aphis craccivora.</title>
        <authorList>
            <person name="Voronova N.V."/>
            <person name="Shulinski R.S."/>
            <person name="Bandarenka Y.V."/>
            <person name="Zhorov D.G."/>
            <person name="Warner D."/>
        </authorList>
    </citation>
    <scope>NUCLEOTIDE SEQUENCE [LARGE SCALE GENOMIC DNA]</scope>
    <source>
        <strain evidence="3">180601</strain>
        <tissue evidence="3">Whole Body</tissue>
    </source>
</reference>
<dbReference type="AlphaFoldDB" id="A0A6G0VLC7"/>
<organism evidence="3 4">
    <name type="scientific">Aphis craccivora</name>
    <name type="common">Cowpea aphid</name>
    <dbReference type="NCBI Taxonomy" id="307492"/>
    <lineage>
        <taxon>Eukaryota</taxon>
        <taxon>Metazoa</taxon>
        <taxon>Ecdysozoa</taxon>
        <taxon>Arthropoda</taxon>
        <taxon>Hexapoda</taxon>
        <taxon>Insecta</taxon>
        <taxon>Pterygota</taxon>
        <taxon>Neoptera</taxon>
        <taxon>Paraneoptera</taxon>
        <taxon>Hemiptera</taxon>
        <taxon>Sternorrhyncha</taxon>
        <taxon>Aphidomorpha</taxon>
        <taxon>Aphidoidea</taxon>
        <taxon>Aphididae</taxon>
        <taxon>Aphidini</taxon>
        <taxon>Aphis</taxon>
        <taxon>Aphis</taxon>
    </lineage>
</organism>
<feature type="domain" description="DDE-1" evidence="2">
    <location>
        <begin position="45"/>
        <end position="189"/>
    </location>
</feature>
<feature type="region of interest" description="Disordered" evidence="1">
    <location>
        <begin position="321"/>
        <end position="392"/>
    </location>
</feature>
<evidence type="ECO:0000313" key="4">
    <source>
        <dbReference type="Proteomes" id="UP000478052"/>
    </source>
</evidence>
<keyword evidence="4" id="KW-1185">Reference proteome</keyword>
<comment type="caution">
    <text evidence="3">The sequence shown here is derived from an EMBL/GenBank/DDBJ whole genome shotgun (WGS) entry which is preliminary data.</text>
</comment>
<name>A0A6G0VLC7_APHCR</name>
<proteinExistence type="predicted"/>